<feature type="transmembrane region" description="Helical" evidence="1">
    <location>
        <begin position="69"/>
        <end position="85"/>
    </location>
</feature>
<proteinExistence type="predicted"/>
<evidence type="ECO:0000313" key="2">
    <source>
        <dbReference type="EMBL" id="EAZ88453.1"/>
    </source>
</evidence>
<keyword evidence="1" id="KW-0812">Transmembrane</keyword>
<dbReference type="AlphaFoldDB" id="A3IYK4"/>
<keyword evidence="1" id="KW-1133">Transmembrane helix</keyword>
<feature type="transmembrane region" description="Helical" evidence="1">
    <location>
        <begin position="13"/>
        <end position="34"/>
    </location>
</feature>
<sequence length="86" mass="9633">MNGKQKQNIVESAISWGICIVSLFLGVGLMIPFVTGNISFQEHFEIVVVSVVLLADSLIFFPPFECRNLWKYMAIGLTLAVFYGLF</sequence>
<comment type="caution">
    <text evidence="2">The sequence shown here is derived from an EMBL/GenBank/DDBJ whole genome shotgun (WGS) entry which is preliminary data.</text>
</comment>
<name>A3IYK4_9CHRO</name>
<gene>
    <name evidence="2" type="ORF">CY0110_31200</name>
</gene>
<dbReference type="Proteomes" id="UP000003781">
    <property type="component" value="Unassembled WGS sequence"/>
</dbReference>
<keyword evidence="1" id="KW-0472">Membrane</keyword>
<evidence type="ECO:0000313" key="3">
    <source>
        <dbReference type="Proteomes" id="UP000003781"/>
    </source>
</evidence>
<dbReference type="EMBL" id="AAXW01000082">
    <property type="protein sequence ID" value="EAZ88453.1"/>
    <property type="molecule type" value="Genomic_DNA"/>
</dbReference>
<organism evidence="2 3">
    <name type="scientific">Crocosphaera chwakensis CCY0110</name>
    <dbReference type="NCBI Taxonomy" id="391612"/>
    <lineage>
        <taxon>Bacteria</taxon>
        <taxon>Bacillati</taxon>
        <taxon>Cyanobacteriota</taxon>
        <taxon>Cyanophyceae</taxon>
        <taxon>Oscillatoriophycideae</taxon>
        <taxon>Chroococcales</taxon>
        <taxon>Aphanothecaceae</taxon>
        <taxon>Crocosphaera</taxon>
        <taxon>Crocosphaera chwakensis</taxon>
    </lineage>
</organism>
<feature type="transmembrane region" description="Helical" evidence="1">
    <location>
        <begin position="46"/>
        <end position="63"/>
    </location>
</feature>
<keyword evidence="3" id="KW-1185">Reference proteome</keyword>
<evidence type="ECO:0000256" key="1">
    <source>
        <dbReference type="SAM" id="Phobius"/>
    </source>
</evidence>
<reference evidence="2 3" key="1">
    <citation type="submission" date="2007-03" db="EMBL/GenBank/DDBJ databases">
        <authorList>
            <person name="Stal L."/>
            <person name="Ferriera S."/>
            <person name="Johnson J."/>
            <person name="Kravitz S."/>
            <person name="Beeson K."/>
            <person name="Sutton G."/>
            <person name="Rogers Y.-H."/>
            <person name="Friedman R."/>
            <person name="Frazier M."/>
            <person name="Venter J.C."/>
        </authorList>
    </citation>
    <scope>NUCLEOTIDE SEQUENCE [LARGE SCALE GENOMIC DNA]</scope>
    <source>
        <strain evidence="2 3">CCY0110</strain>
    </source>
</reference>
<accession>A3IYK4</accession>
<protein>
    <submittedName>
        <fullName evidence="2">Uncharacterized protein</fullName>
    </submittedName>
</protein>